<keyword evidence="6 17" id="KW-0031">Aminopeptidase</keyword>
<evidence type="ECO:0000256" key="6">
    <source>
        <dbReference type="ARBA" id="ARBA00022438"/>
    </source>
</evidence>
<keyword evidence="18" id="KW-1185">Reference proteome</keyword>
<evidence type="ECO:0000256" key="9">
    <source>
        <dbReference type="ARBA" id="ARBA00022801"/>
    </source>
</evidence>
<evidence type="ECO:0000256" key="2">
    <source>
        <dbReference type="ARBA" id="ARBA00001947"/>
    </source>
</evidence>
<evidence type="ECO:0000256" key="4">
    <source>
        <dbReference type="ARBA" id="ARBA00012564"/>
    </source>
</evidence>
<evidence type="ECO:0000256" key="5">
    <source>
        <dbReference type="ARBA" id="ARBA00015611"/>
    </source>
</evidence>
<dbReference type="GO" id="GO:0016285">
    <property type="term" value="F:alanyl aminopeptidase activity"/>
    <property type="evidence" value="ECO:0007669"/>
    <property type="project" value="UniProtKB-EC"/>
</dbReference>
<dbReference type="InterPro" id="IPR014782">
    <property type="entry name" value="Peptidase_M1_dom"/>
</dbReference>
<evidence type="ECO:0000256" key="3">
    <source>
        <dbReference type="ARBA" id="ARBA00010136"/>
    </source>
</evidence>
<dbReference type="EC" id="3.4.11.2" evidence="4"/>
<dbReference type="InterPro" id="IPR050344">
    <property type="entry name" value="Peptidase_M1_aminopeptidases"/>
</dbReference>
<feature type="domain" description="Aminopeptidase N-like N-terminal" evidence="16">
    <location>
        <begin position="89"/>
        <end position="181"/>
    </location>
</feature>
<dbReference type="Pfam" id="PF17900">
    <property type="entry name" value="Peptidase_M1_N"/>
    <property type="match status" value="1"/>
</dbReference>
<dbReference type="InterPro" id="IPR042097">
    <property type="entry name" value="Aminopeptidase_N-like_N_sf"/>
</dbReference>
<dbReference type="CDD" id="cd09602">
    <property type="entry name" value="M1_APN"/>
    <property type="match status" value="1"/>
</dbReference>
<dbReference type="Pfam" id="PF11838">
    <property type="entry name" value="ERAP1_C"/>
    <property type="match status" value="1"/>
</dbReference>
<keyword evidence="9 17" id="KW-0378">Hydrolase</keyword>
<evidence type="ECO:0000256" key="13">
    <source>
        <dbReference type="ARBA" id="ARBA00031533"/>
    </source>
</evidence>
<organism evidence="17 18">
    <name type="scientific">Paractinoplanes pyxinae</name>
    <dbReference type="NCBI Taxonomy" id="2997416"/>
    <lineage>
        <taxon>Bacteria</taxon>
        <taxon>Bacillati</taxon>
        <taxon>Actinomycetota</taxon>
        <taxon>Actinomycetes</taxon>
        <taxon>Micromonosporales</taxon>
        <taxon>Micromonosporaceae</taxon>
        <taxon>Paractinoplanes</taxon>
    </lineage>
</organism>
<dbReference type="Gene3D" id="1.10.390.10">
    <property type="entry name" value="Neutral Protease Domain 2"/>
    <property type="match status" value="1"/>
</dbReference>
<evidence type="ECO:0000313" key="18">
    <source>
        <dbReference type="Proteomes" id="UP001151002"/>
    </source>
</evidence>
<feature type="domain" description="Peptidase M1 membrane alanine aminopeptidase" evidence="14">
    <location>
        <begin position="221"/>
        <end position="435"/>
    </location>
</feature>
<evidence type="ECO:0000259" key="16">
    <source>
        <dbReference type="Pfam" id="PF17900"/>
    </source>
</evidence>
<dbReference type="InterPro" id="IPR045357">
    <property type="entry name" value="Aminopeptidase_N-like_N"/>
</dbReference>
<dbReference type="SUPFAM" id="SSF63737">
    <property type="entry name" value="Leukotriene A4 hydrolase N-terminal domain"/>
    <property type="match status" value="1"/>
</dbReference>
<evidence type="ECO:0000256" key="12">
    <source>
        <dbReference type="ARBA" id="ARBA00029811"/>
    </source>
</evidence>
<evidence type="ECO:0000256" key="8">
    <source>
        <dbReference type="ARBA" id="ARBA00022723"/>
    </source>
</evidence>
<dbReference type="InterPro" id="IPR012778">
    <property type="entry name" value="Pept_M1_aminopeptidase"/>
</dbReference>
<dbReference type="Proteomes" id="UP001151002">
    <property type="component" value="Unassembled WGS sequence"/>
</dbReference>
<dbReference type="InterPro" id="IPR001930">
    <property type="entry name" value="Peptidase_M1"/>
</dbReference>
<dbReference type="InterPro" id="IPR027268">
    <property type="entry name" value="Peptidase_M4/M1_CTD_sf"/>
</dbReference>
<proteinExistence type="inferred from homology"/>
<comment type="similarity">
    <text evidence="3">Belongs to the peptidase M1 family.</text>
</comment>
<dbReference type="RefSeq" id="WP_267566102.1">
    <property type="nucleotide sequence ID" value="NZ_JAPNTZ010000010.1"/>
</dbReference>
<dbReference type="PRINTS" id="PR00756">
    <property type="entry name" value="ALADIPTASE"/>
</dbReference>
<evidence type="ECO:0000259" key="15">
    <source>
        <dbReference type="Pfam" id="PF11838"/>
    </source>
</evidence>
<comment type="caution">
    <text evidence="17">The sequence shown here is derived from an EMBL/GenBank/DDBJ whole genome shotgun (WGS) entry which is preliminary data.</text>
</comment>
<dbReference type="InterPro" id="IPR024571">
    <property type="entry name" value="ERAP1-like_C_dom"/>
</dbReference>
<dbReference type="PANTHER" id="PTHR11533">
    <property type="entry name" value="PROTEASE M1 ZINC METALLOPROTEASE"/>
    <property type="match status" value="1"/>
</dbReference>
<reference evidence="17" key="1">
    <citation type="submission" date="2022-11" db="EMBL/GenBank/DDBJ databases">
        <authorList>
            <person name="Somphong A."/>
            <person name="Phongsopitanun W."/>
        </authorList>
    </citation>
    <scope>NUCLEOTIDE SEQUENCE</scope>
    <source>
        <strain evidence="17">Pm04-4</strain>
    </source>
</reference>
<dbReference type="NCBIfam" id="TIGR02412">
    <property type="entry name" value="pepN_strep_liv"/>
    <property type="match status" value="1"/>
</dbReference>
<keyword evidence="11" id="KW-0482">Metalloprotease</keyword>
<dbReference type="EMBL" id="JAPNTZ010000010">
    <property type="protein sequence ID" value="MCY1141696.1"/>
    <property type="molecule type" value="Genomic_DNA"/>
</dbReference>
<comment type="catalytic activity">
    <reaction evidence="1">
        <text>Release of an N-terminal amino acid, Xaa-|-Yaa- from a peptide, amide or arylamide. Xaa is preferably Ala, but may be most amino acids including Pro (slow action). When a terminal hydrophobic residue is followed by a prolyl residue, the two may be released as an intact Xaa-Pro dipeptide.</text>
        <dbReference type="EC" id="3.4.11.2"/>
    </reaction>
</comment>
<dbReference type="Gene3D" id="2.60.40.1730">
    <property type="entry name" value="tricorn interacting facor f3 domain"/>
    <property type="match status" value="1"/>
</dbReference>
<keyword evidence="7" id="KW-0645">Protease</keyword>
<protein>
    <recommendedName>
        <fullName evidence="5">Aminopeptidase N</fullName>
        <ecNumber evidence="4">3.4.11.2</ecNumber>
    </recommendedName>
    <alternativeName>
        <fullName evidence="12">Alanine aminopeptidase</fullName>
    </alternativeName>
    <alternativeName>
        <fullName evidence="13">Lysyl aminopeptidase</fullName>
    </alternativeName>
</protein>
<evidence type="ECO:0000256" key="10">
    <source>
        <dbReference type="ARBA" id="ARBA00022833"/>
    </source>
</evidence>
<evidence type="ECO:0000313" key="17">
    <source>
        <dbReference type="EMBL" id="MCY1141696.1"/>
    </source>
</evidence>
<sequence>MPSLTRAEATARAATVDVHEYEVDLDLSAEGDTFGSRTVVRFGAGDGASTFLEFEPVSVGKMTLNGSPLPDSALTGGRLHLTGLAEVNELAVEAVMRYSNTGEGLHKYVDPADGSVYIYQHMFINNAGRILPAFDQPDLKASFRFTVTAPVTWRVAANGPLLSGAGGRWEFAATKPISTYLCSLIAGPYHEVTDSHDGIPLALYARAALAEALEAEAAEIFEITKQCLDRYHEIFDIRYPFGHYQQAFAPEFNFGAMEYPGLVVFRDEFIYRSAVTESEREHRANVIAHEMAHMWFGDLVTMAWWDDLWLNESFAEYMGTRIAAEATRFDGTWTTFAMQRKAWGLRADQHPSTHPVAPAEVTDTDLALLNFDGISYAKGAAVLKQLVAFVGDEGFRAGVNAHFAAHAYGNATLDDLLGALSEASGRDLTAWADVWLRRAQVNTLRSSFTAEGSTYTSVTIEQTAPDAYPTLRPHRLGIGLWDRAGGALVRRKLVEVEVGATSRTEVPELAGEPVADLLLLNDGDLTYAKIRLDEESAAAVPAVLPLIGDSLARAVLWAATLDAVVDGERPVAELVTLVLAALPVESEVVIVEDVLRATRSLVDRYATPETRPAALELVAQAADRLLAASEPGGSRQLAAARGLIGATVDTARLNDWLDGRAVPEGLAVDADLRWLIVYRLAVLGAAGPDVIEAEFERDRSATGEQWAARCRAARPDPNAKALAWAAIIGDATLSNRLVEMTAIGFWQAEQLDLVRDYVPRYFAEMPAMMRLRSGMSAERTAAAAYPGLVVEQRTRDLAAALLADKNLDPILRRVVLDADDDLRRALDAR</sequence>
<gene>
    <name evidence="17" type="primary">pepN</name>
    <name evidence="17" type="ORF">OWR29_27175</name>
</gene>
<feature type="domain" description="ERAP1-like C-terminal" evidence="15">
    <location>
        <begin position="518"/>
        <end position="824"/>
    </location>
</feature>
<dbReference type="PANTHER" id="PTHR11533:SF174">
    <property type="entry name" value="PUROMYCIN-SENSITIVE AMINOPEPTIDASE-RELATED"/>
    <property type="match status" value="1"/>
</dbReference>
<name>A0ABT4B5B6_9ACTN</name>
<evidence type="ECO:0000256" key="7">
    <source>
        <dbReference type="ARBA" id="ARBA00022670"/>
    </source>
</evidence>
<dbReference type="Pfam" id="PF01433">
    <property type="entry name" value="Peptidase_M1"/>
    <property type="match status" value="1"/>
</dbReference>
<dbReference type="SUPFAM" id="SSF55486">
    <property type="entry name" value="Metalloproteases ('zincins'), catalytic domain"/>
    <property type="match status" value="1"/>
</dbReference>
<keyword evidence="10" id="KW-0862">Zinc</keyword>
<comment type="cofactor">
    <cofactor evidence="2">
        <name>Zn(2+)</name>
        <dbReference type="ChEBI" id="CHEBI:29105"/>
    </cofactor>
</comment>
<evidence type="ECO:0000259" key="14">
    <source>
        <dbReference type="Pfam" id="PF01433"/>
    </source>
</evidence>
<keyword evidence="8" id="KW-0479">Metal-binding</keyword>
<accession>A0ABT4B5B6</accession>
<evidence type="ECO:0000256" key="11">
    <source>
        <dbReference type="ARBA" id="ARBA00023049"/>
    </source>
</evidence>
<evidence type="ECO:0000256" key="1">
    <source>
        <dbReference type="ARBA" id="ARBA00000098"/>
    </source>
</evidence>